<accession>A0A0P6VK92</accession>
<dbReference type="EMBL" id="LJYW01000001">
    <property type="protein sequence ID" value="KPL53031.1"/>
    <property type="molecule type" value="Genomic_DNA"/>
</dbReference>
<sequence>MLAAFGIASTACIAAQPASAAGADGTYGCADVTGIALGLLSISGSSYTWTKTDTGFRPQQANENGSGTVRFDGNYFVPVTGPMARWNVTGAVATNGININNNGGNLMGCRRR</sequence>
<dbReference type="Proteomes" id="UP000048984">
    <property type="component" value="Unassembled WGS sequence"/>
</dbReference>
<keyword evidence="1" id="KW-0732">Signal</keyword>
<reference evidence="2 3" key="1">
    <citation type="submission" date="2015-09" db="EMBL/GenBank/DDBJ databases">
        <authorList>
            <person name="Jackson K.R."/>
            <person name="Lunt B.L."/>
            <person name="Fisher J.N.B."/>
            <person name="Gardner A.V."/>
            <person name="Bailey M.E."/>
            <person name="Deus L.M."/>
            <person name="Earl A.S."/>
            <person name="Gibby P.D."/>
            <person name="Hartmann K.A."/>
            <person name="Liu J.E."/>
            <person name="Manci A.M."/>
            <person name="Nielsen D.A."/>
            <person name="Solomon M.B."/>
            <person name="Breakwell D.P."/>
            <person name="Burnett S.H."/>
            <person name="Grose J.H."/>
        </authorList>
    </citation>
    <scope>NUCLEOTIDE SEQUENCE [LARGE SCALE GENOMIC DNA]</scope>
    <source>
        <strain evidence="2 3">16</strain>
    </source>
</reference>
<keyword evidence="3" id="KW-1185">Reference proteome</keyword>
<dbReference type="AlphaFoldDB" id="A0A0P6VK92"/>
<proteinExistence type="predicted"/>
<feature type="signal peptide" evidence="1">
    <location>
        <begin position="1"/>
        <end position="20"/>
    </location>
</feature>
<name>A0A0P6VK92_9HYPH</name>
<evidence type="ECO:0000313" key="2">
    <source>
        <dbReference type="EMBL" id="KPL53031.1"/>
    </source>
</evidence>
<gene>
    <name evidence="2" type="ORF">ABB55_13050</name>
</gene>
<organism evidence="2 3">
    <name type="scientific">Prosthecodimorpha hirschii</name>
    <dbReference type="NCBI Taxonomy" id="665126"/>
    <lineage>
        <taxon>Bacteria</taxon>
        <taxon>Pseudomonadati</taxon>
        <taxon>Pseudomonadota</taxon>
        <taxon>Alphaproteobacteria</taxon>
        <taxon>Hyphomicrobiales</taxon>
        <taxon>Ancalomicrobiaceae</taxon>
        <taxon>Prosthecodimorpha</taxon>
    </lineage>
</organism>
<feature type="chain" id="PRO_5006131589" evidence="1">
    <location>
        <begin position="21"/>
        <end position="112"/>
    </location>
</feature>
<evidence type="ECO:0000256" key="1">
    <source>
        <dbReference type="SAM" id="SignalP"/>
    </source>
</evidence>
<comment type="caution">
    <text evidence="2">The sequence shown here is derived from an EMBL/GenBank/DDBJ whole genome shotgun (WGS) entry which is preliminary data.</text>
</comment>
<evidence type="ECO:0000313" key="3">
    <source>
        <dbReference type="Proteomes" id="UP000048984"/>
    </source>
</evidence>
<protein>
    <submittedName>
        <fullName evidence="2">Uncharacterized protein</fullName>
    </submittedName>
</protein>
<reference evidence="2 3" key="2">
    <citation type="submission" date="2015-10" db="EMBL/GenBank/DDBJ databases">
        <title>Draft Genome Sequence of Prosthecomicrobium hirschii ATCC 27832.</title>
        <authorList>
            <person name="Daniel J."/>
            <person name="Givan S.A."/>
            <person name="Brun Y.V."/>
            <person name="Brown P.J."/>
        </authorList>
    </citation>
    <scope>NUCLEOTIDE SEQUENCE [LARGE SCALE GENOMIC DNA]</scope>
    <source>
        <strain evidence="2 3">16</strain>
    </source>
</reference>